<dbReference type="EMBL" id="BMDP01000002">
    <property type="protein sequence ID" value="GGI54611.1"/>
    <property type="molecule type" value="Genomic_DNA"/>
</dbReference>
<sequence length="337" mass="36412">MTTTPKSVAVPVATDDADALASDAQLLRIQRIGERLFNVAHCVVTFADASSGFHDGRQAVAHEFCRSLAEVEMLTVVQDASADPLLATHPMVSGEPRIRFHASSPIRDAGKAIVGAVHLVDYRARSFSEIDRRAMADLVGIAERELHVRSLNAIQLDLEKKNKTLRRKSLIDPLIGTWNRGAIMRILGIESVRCEKAGQPLSVIVVDLDFFKKINDTYGHPAGDAVLVKVTSRLRSSIRRQDSVGRYGGEEFLAVLPGASQQEAQAIAERMRAAVASEPELIGEALVNLTVSAGVASSDLFPAAGADELIGHADRALYAAKDAGRNCVKQARPDMQF</sequence>
<evidence type="ECO:0000256" key="2">
    <source>
        <dbReference type="ARBA" id="ARBA00034247"/>
    </source>
</evidence>
<evidence type="ECO:0000256" key="1">
    <source>
        <dbReference type="ARBA" id="ARBA00012528"/>
    </source>
</evidence>
<dbReference type="GO" id="GO:1902201">
    <property type="term" value="P:negative regulation of bacterial-type flagellum-dependent cell motility"/>
    <property type="evidence" value="ECO:0007669"/>
    <property type="project" value="TreeGrafter"/>
</dbReference>
<dbReference type="FunFam" id="3.30.70.270:FF:000001">
    <property type="entry name" value="Diguanylate cyclase domain protein"/>
    <property type="match status" value="1"/>
</dbReference>
<dbReference type="PANTHER" id="PTHR45138:SF9">
    <property type="entry name" value="DIGUANYLATE CYCLASE DGCM-RELATED"/>
    <property type="match status" value="1"/>
</dbReference>
<dbReference type="PANTHER" id="PTHR45138">
    <property type="entry name" value="REGULATORY COMPONENTS OF SENSORY TRANSDUCTION SYSTEM"/>
    <property type="match status" value="1"/>
</dbReference>
<dbReference type="Proteomes" id="UP000627205">
    <property type="component" value="Unassembled WGS sequence"/>
</dbReference>
<dbReference type="NCBIfam" id="TIGR00254">
    <property type="entry name" value="GGDEF"/>
    <property type="match status" value="1"/>
</dbReference>
<evidence type="ECO:0000313" key="5">
    <source>
        <dbReference type="Proteomes" id="UP000627205"/>
    </source>
</evidence>
<feature type="domain" description="GGDEF" evidence="3">
    <location>
        <begin position="199"/>
        <end position="333"/>
    </location>
</feature>
<dbReference type="SUPFAM" id="SSF55781">
    <property type="entry name" value="GAF domain-like"/>
    <property type="match status" value="1"/>
</dbReference>
<dbReference type="PROSITE" id="PS50887">
    <property type="entry name" value="GGDEF"/>
    <property type="match status" value="1"/>
</dbReference>
<dbReference type="AlphaFoldDB" id="A0A8J3AYS7"/>
<dbReference type="GO" id="GO:0043709">
    <property type="term" value="P:cell adhesion involved in single-species biofilm formation"/>
    <property type="evidence" value="ECO:0007669"/>
    <property type="project" value="TreeGrafter"/>
</dbReference>
<evidence type="ECO:0000259" key="3">
    <source>
        <dbReference type="PROSITE" id="PS50887"/>
    </source>
</evidence>
<dbReference type="GO" id="GO:0005886">
    <property type="term" value="C:plasma membrane"/>
    <property type="evidence" value="ECO:0007669"/>
    <property type="project" value="TreeGrafter"/>
</dbReference>
<evidence type="ECO:0000313" key="4">
    <source>
        <dbReference type="EMBL" id="GGI54611.1"/>
    </source>
</evidence>
<dbReference type="InterPro" id="IPR000160">
    <property type="entry name" value="GGDEF_dom"/>
</dbReference>
<comment type="caution">
    <text evidence="4">The sequence shown here is derived from an EMBL/GenBank/DDBJ whole genome shotgun (WGS) entry which is preliminary data.</text>
</comment>
<proteinExistence type="predicted"/>
<dbReference type="Gene3D" id="3.30.70.270">
    <property type="match status" value="1"/>
</dbReference>
<reference evidence="4" key="1">
    <citation type="journal article" date="2014" name="Int. J. Syst. Evol. Microbiol.">
        <title>Complete genome sequence of Corynebacterium casei LMG S-19264T (=DSM 44701T), isolated from a smear-ripened cheese.</title>
        <authorList>
            <consortium name="US DOE Joint Genome Institute (JGI-PGF)"/>
            <person name="Walter F."/>
            <person name="Albersmeier A."/>
            <person name="Kalinowski J."/>
            <person name="Ruckert C."/>
        </authorList>
    </citation>
    <scope>NUCLEOTIDE SEQUENCE</scope>
    <source>
        <strain evidence="4">CCM 7664</strain>
    </source>
</reference>
<dbReference type="EC" id="2.7.7.65" evidence="1"/>
<accession>A0A8J3AYS7</accession>
<protein>
    <recommendedName>
        <fullName evidence="1">diguanylate cyclase</fullName>
        <ecNumber evidence="1">2.7.7.65</ecNumber>
    </recommendedName>
</protein>
<dbReference type="GO" id="GO:0052621">
    <property type="term" value="F:diguanylate cyclase activity"/>
    <property type="evidence" value="ECO:0007669"/>
    <property type="project" value="UniProtKB-EC"/>
</dbReference>
<name>A0A8J3AYS7_9BURK</name>
<dbReference type="Pfam" id="PF00990">
    <property type="entry name" value="GGDEF"/>
    <property type="match status" value="1"/>
</dbReference>
<dbReference type="InterPro" id="IPR029787">
    <property type="entry name" value="Nucleotide_cyclase"/>
</dbReference>
<comment type="catalytic activity">
    <reaction evidence="2">
        <text>2 GTP = 3',3'-c-di-GMP + 2 diphosphate</text>
        <dbReference type="Rhea" id="RHEA:24898"/>
        <dbReference type="ChEBI" id="CHEBI:33019"/>
        <dbReference type="ChEBI" id="CHEBI:37565"/>
        <dbReference type="ChEBI" id="CHEBI:58805"/>
        <dbReference type="EC" id="2.7.7.65"/>
    </reaction>
</comment>
<dbReference type="SMART" id="SM00267">
    <property type="entry name" value="GGDEF"/>
    <property type="match status" value="1"/>
</dbReference>
<gene>
    <name evidence="4" type="ORF">GCM10011430_17850</name>
</gene>
<dbReference type="InterPro" id="IPR043128">
    <property type="entry name" value="Rev_trsase/Diguanyl_cyclase"/>
</dbReference>
<reference evidence="4" key="2">
    <citation type="submission" date="2020-09" db="EMBL/GenBank/DDBJ databases">
        <authorList>
            <person name="Sun Q."/>
            <person name="Sedlacek I."/>
        </authorList>
    </citation>
    <scope>NUCLEOTIDE SEQUENCE</scope>
    <source>
        <strain evidence="4">CCM 7664</strain>
    </source>
</reference>
<keyword evidence="5" id="KW-1185">Reference proteome</keyword>
<dbReference type="CDD" id="cd01949">
    <property type="entry name" value="GGDEF"/>
    <property type="match status" value="1"/>
</dbReference>
<dbReference type="InterPro" id="IPR050469">
    <property type="entry name" value="Diguanylate_Cyclase"/>
</dbReference>
<dbReference type="SUPFAM" id="SSF55073">
    <property type="entry name" value="Nucleotide cyclase"/>
    <property type="match status" value="1"/>
</dbReference>
<organism evidence="4 5">
    <name type="scientific">Oxalicibacterium solurbis</name>
    <dbReference type="NCBI Taxonomy" id="69280"/>
    <lineage>
        <taxon>Bacteria</taxon>
        <taxon>Pseudomonadati</taxon>
        <taxon>Pseudomonadota</taxon>
        <taxon>Betaproteobacteria</taxon>
        <taxon>Burkholderiales</taxon>
        <taxon>Oxalobacteraceae</taxon>
        <taxon>Oxalicibacterium</taxon>
    </lineage>
</organism>
<dbReference type="RefSeq" id="WP_188420742.1">
    <property type="nucleotide sequence ID" value="NZ_BMDP01000002.1"/>
</dbReference>